<dbReference type="SUPFAM" id="SSF53335">
    <property type="entry name" value="S-adenosyl-L-methionine-dependent methyltransferases"/>
    <property type="match status" value="1"/>
</dbReference>
<dbReference type="PANTHER" id="PTHR10509:SF14">
    <property type="entry name" value="CAFFEOYL-COA O-METHYLTRANSFERASE 3-RELATED"/>
    <property type="match status" value="1"/>
</dbReference>
<dbReference type="AlphaFoldDB" id="A0A512BC32"/>
<evidence type="ECO:0000313" key="4">
    <source>
        <dbReference type="EMBL" id="GEO09484.1"/>
    </source>
</evidence>
<dbReference type="EMBL" id="BJYT01000006">
    <property type="protein sequence ID" value="GEO09484.1"/>
    <property type="molecule type" value="Genomic_DNA"/>
</dbReference>
<comment type="caution">
    <text evidence="4">The sequence shown here is derived from an EMBL/GenBank/DDBJ whole genome shotgun (WGS) entry which is preliminary data.</text>
</comment>
<dbReference type="InterPro" id="IPR050362">
    <property type="entry name" value="Cation-dep_OMT"/>
</dbReference>
<accession>A0A512BC32</accession>
<proteinExistence type="predicted"/>
<dbReference type="Proteomes" id="UP000321513">
    <property type="component" value="Unassembled WGS sequence"/>
</dbReference>
<dbReference type="GO" id="GO:0032259">
    <property type="term" value="P:methylation"/>
    <property type="evidence" value="ECO:0007669"/>
    <property type="project" value="UniProtKB-KW"/>
</dbReference>
<dbReference type="GO" id="GO:0008171">
    <property type="term" value="F:O-methyltransferase activity"/>
    <property type="evidence" value="ECO:0007669"/>
    <property type="project" value="InterPro"/>
</dbReference>
<dbReference type="Pfam" id="PF01596">
    <property type="entry name" value="Methyltransf_3"/>
    <property type="match status" value="1"/>
</dbReference>
<evidence type="ECO:0000313" key="5">
    <source>
        <dbReference type="Proteomes" id="UP000321513"/>
    </source>
</evidence>
<keyword evidence="2 4" id="KW-0808">Transferase</keyword>
<keyword evidence="1 4" id="KW-0489">Methyltransferase</keyword>
<keyword evidence="5" id="KW-1185">Reference proteome</keyword>
<dbReference type="Gene3D" id="3.40.50.150">
    <property type="entry name" value="Vaccinia Virus protein VP39"/>
    <property type="match status" value="1"/>
</dbReference>
<dbReference type="PANTHER" id="PTHR10509">
    <property type="entry name" value="O-METHYLTRANSFERASE-RELATED"/>
    <property type="match status" value="1"/>
</dbReference>
<organism evidence="4 5">
    <name type="scientific">Segetibacter aerophilus</name>
    <dbReference type="NCBI Taxonomy" id="670293"/>
    <lineage>
        <taxon>Bacteria</taxon>
        <taxon>Pseudomonadati</taxon>
        <taxon>Bacteroidota</taxon>
        <taxon>Chitinophagia</taxon>
        <taxon>Chitinophagales</taxon>
        <taxon>Chitinophagaceae</taxon>
        <taxon>Segetibacter</taxon>
    </lineage>
</organism>
<keyword evidence="3" id="KW-0949">S-adenosyl-L-methionine</keyword>
<dbReference type="GO" id="GO:0008757">
    <property type="term" value="F:S-adenosylmethionine-dependent methyltransferase activity"/>
    <property type="evidence" value="ECO:0007669"/>
    <property type="project" value="TreeGrafter"/>
</dbReference>
<evidence type="ECO:0000256" key="3">
    <source>
        <dbReference type="ARBA" id="ARBA00022691"/>
    </source>
</evidence>
<reference evidence="4 5" key="1">
    <citation type="submission" date="2019-07" db="EMBL/GenBank/DDBJ databases">
        <title>Whole genome shotgun sequence of Segetibacter aerophilus NBRC 106135.</title>
        <authorList>
            <person name="Hosoyama A."/>
            <person name="Uohara A."/>
            <person name="Ohji S."/>
            <person name="Ichikawa N."/>
        </authorList>
    </citation>
    <scope>NUCLEOTIDE SEQUENCE [LARGE SCALE GENOMIC DNA]</scope>
    <source>
        <strain evidence="4 5">NBRC 106135</strain>
    </source>
</reference>
<dbReference type="OrthoDB" id="9799672at2"/>
<dbReference type="RefSeq" id="WP_147203603.1">
    <property type="nucleotide sequence ID" value="NZ_BJYT01000006.1"/>
</dbReference>
<evidence type="ECO:0000256" key="1">
    <source>
        <dbReference type="ARBA" id="ARBA00022603"/>
    </source>
</evidence>
<evidence type="ECO:0000256" key="2">
    <source>
        <dbReference type="ARBA" id="ARBA00022679"/>
    </source>
</evidence>
<dbReference type="InterPro" id="IPR029063">
    <property type="entry name" value="SAM-dependent_MTases_sf"/>
</dbReference>
<dbReference type="CDD" id="cd02440">
    <property type="entry name" value="AdoMet_MTases"/>
    <property type="match status" value="1"/>
</dbReference>
<gene>
    <name evidence="4" type="ORF">SAE01_19800</name>
</gene>
<sequence length="214" mass="24047">MPFEIISTLAEAYVDQFTSEEDELLRRINKETVEGHPLAHMISGHVQGKLLAFISNILAPKYILEIGTFTGYSALCLLKGIKGDGELHTIEIRQEDADTALANFKFAENNNLITLHVGNARDIIPTLSHEWDLVFIDADKVSYVDYYELVLPRLSKKGIIIADNVLFHGQVLEQPIKGKNALAIDAFNKHVREDPRVEQVMLSVRDGLLLIKKL</sequence>
<dbReference type="InterPro" id="IPR002935">
    <property type="entry name" value="SAM_O-MeTrfase"/>
</dbReference>
<name>A0A512BC32_9BACT</name>
<protein>
    <submittedName>
        <fullName evidence="4">O-methyltransferase</fullName>
    </submittedName>
</protein>
<dbReference type="PROSITE" id="PS51682">
    <property type="entry name" value="SAM_OMT_I"/>
    <property type="match status" value="1"/>
</dbReference>